<proteinExistence type="predicted"/>
<feature type="domain" description="Ubiquitin-like" evidence="3">
    <location>
        <begin position="54"/>
        <end position="123"/>
    </location>
</feature>
<dbReference type="AlphaFoldDB" id="Q5CR28"/>
<dbReference type="InterPro" id="IPR006636">
    <property type="entry name" value="STI1_HS-bd"/>
</dbReference>
<sequence>NFFSRHIICRIIGALKFEISILKLYISLNSQNYWKLLLRQPAINILKMASIDEISIVFKVSGGTQFNISVPRNTIVKDLKDKISEPSNIPSSQQRLIYKGRILKDSDSLDGMKVESGHTMHLVKSGVQVENQKPTNILDQAADYNSSSGNSQTTNNNNAQNFNSIPSASNDTNNGTNHNSNDPFAAMMNMLNGSDLGFQTQNLRNFSQNSYNGFGGIPNNNNFGNIPDLNSLMNSPIFQQSINELANNPQLVRNILHSNPMFAQLSANNPMLDQMLNNPEMMRMMLNPQMIQSVLNSNNMNSSAANSNPFSSLNGGGPNVAQINGLLNDPSIASMLSGVANGANRSVNSNVPNPAPQMYATQLSQLRDMGFIDTDASLSALQESGGDINAAINKLLERGVGQ</sequence>
<keyword evidence="5" id="KW-1185">Reference proteome</keyword>
<dbReference type="OMA" id="KCAEHVD"/>
<dbReference type="FunCoup" id="Q5CR28">
    <property type="interactions" value="217"/>
</dbReference>
<evidence type="ECO:0000313" key="5">
    <source>
        <dbReference type="Proteomes" id="UP000006726"/>
    </source>
</evidence>
<evidence type="ECO:0000256" key="1">
    <source>
        <dbReference type="SAM" id="MobiDB-lite"/>
    </source>
</evidence>
<dbReference type="InParanoid" id="Q5CR28"/>
<organism evidence="4 5">
    <name type="scientific">Cryptosporidium parvum (strain Iowa II)</name>
    <dbReference type="NCBI Taxonomy" id="353152"/>
    <lineage>
        <taxon>Eukaryota</taxon>
        <taxon>Sar</taxon>
        <taxon>Alveolata</taxon>
        <taxon>Apicomplexa</taxon>
        <taxon>Conoidasida</taxon>
        <taxon>Coccidia</taxon>
        <taxon>Eucoccidiorida</taxon>
        <taxon>Eimeriorina</taxon>
        <taxon>Cryptosporidiidae</taxon>
        <taxon>Cryptosporidium</taxon>
    </lineage>
</organism>
<dbReference type="PROSITE" id="PS50030">
    <property type="entry name" value="UBA"/>
    <property type="match status" value="1"/>
</dbReference>
<feature type="region of interest" description="Disordered" evidence="1">
    <location>
        <begin position="141"/>
        <end position="185"/>
    </location>
</feature>
<dbReference type="Gene3D" id="1.10.8.10">
    <property type="entry name" value="DNA helicase RuvA subunit, C-terminal domain"/>
    <property type="match status" value="1"/>
</dbReference>
<dbReference type="SMART" id="SM00727">
    <property type="entry name" value="STI1"/>
    <property type="match status" value="2"/>
</dbReference>
<dbReference type="GO" id="GO:0031593">
    <property type="term" value="F:polyubiquitin modification-dependent protein binding"/>
    <property type="evidence" value="ECO:0007669"/>
    <property type="project" value="TreeGrafter"/>
</dbReference>
<dbReference type="GeneID" id="3372979"/>
<dbReference type="EMBL" id="AAEE01000008">
    <property type="protein sequence ID" value="EAK87935.1"/>
    <property type="molecule type" value="Genomic_DNA"/>
</dbReference>
<dbReference type="PANTHER" id="PTHR10677:SF3">
    <property type="entry name" value="FI07626P-RELATED"/>
    <property type="match status" value="1"/>
</dbReference>
<dbReference type="InterPro" id="IPR015940">
    <property type="entry name" value="UBA"/>
</dbReference>
<dbReference type="Pfam" id="PF23195">
    <property type="entry name" value="UBQLN1"/>
    <property type="match status" value="1"/>
</dbReference>
<dbReference type="SMART" id="SM00165">
    <property type="entry name" value="UBA"/>
    <property type="match status" value="1"/>
</dbReference>
<dbReference type="OrthoDB" id="267397at2759"/>
<dbReference type="SUPFAM" id="SSF46934">
    <property type="entry name" value="UBA-like"/>
    <property type="match status" value="1"/>
</dbReference>
<dbReference type="GO" id="GO:0006511">
    <property type="term" value="P:ubiquitin-dependent protein catabolic process"/>
    <property type="evidence" value="ECO:0007669"/>
    <property type="project" value="TreeGrafter"/>
</dbReference>
<dbReference type="GO" id="GO:0005829">
    <property type="term" value="C:cytosol"/>
    <property type="evidence" value="ECO:0007669"/>
    <property type="project" value="TreeGrafter"/>
</dbReference>
<dbReference type="CDD" id="cd14399">
    <property type="entry name" value="UBA_PLICs"/>
    <property type="match status" value="1"/>
</dbReference>
<dbReference type="Proteomes" id="UP000006726">
    <property type="component" value="Chromosome 4"/>
</dbReference>
<dbReference type="InterPro" id="IPR000626">
    <property type="entry name" value="Ubiquitin-like_dom"/>
</dbReference>
<dbReference type="PROSITE" id="PS50053">
    <property type="entry name" value="UBIQUITIN_2"/>
    <property type="match status" value="1"/>
</dbReference>
<accession>Q5CR28</accession>
<dbReference type="InterPro" id="IPR029071">
    <property type="entry name" value="Ubiquitin-like_domsf"/>
</dbReference>
<protein>
    <submittedName>
        <fullName evidence="4">DSK2 like protein with a ubiquitin domain, 2 STI1 motifs and a UBA domain at its C-terminus</fullName>
    </submittedName>
</protein>
<name>Q5CR28_CRYPI</name>
<evidence type="ECO:0000313" key="4">
    <source>
        <dbReference type="EMBL" id="EAK87935.1"/>
    </source>
</evidence>
<dbReference type="STRING" id="353152.Q5CR28"/>
<feature type="compositionally biased region" description="Low complexity" evidence="1">
    <location>
        <begin position="145"/>
        <end position="182"/>
    </location>
</feature>
<dbReference type="PANTHER" id="PTHR10677">
    <property type="entry name" value="UBIQUILIN"/>
    <property type="match status" value="1"/>
</dbReference>
<feature type="domain" description="UBA" evidence="2">
    <location>
        <begin position="357"/>
        <end position="398"/>
    </location>
</feature>
<dbReference type="KEGG" id="cpv:cgd4_2360"/>
<gene>
    <name evidence="4" type="ORF">cgd4_2360</name>
</gene>
<dbReference type="InterPro" id="IPR015496">
    <property type="entry name" value="Ubiquilin"/>
</dbReference>
<dbReference type="PROSITE" id="PS00299">
    <property type="entry name" value="UBIQUITIN_1"/>
    <property type="match status" value="1"/>
</dbReference>
<reference evidence="4 5" key="1">
    <citation type="journal article" date="2004" name="Science">
        <title>Complete genome sequence of the apicomplexan, Cryptosporidium parvum.</title>
        <authorList>
            <person name="Abrahamsen M.S."/>
            <person name="Templeton T.J."/>
            <person name="Enomoto S."/>
            <person name="Abrahante J.E."/>
            <person name="Zhu G."/>
            <person name="Lancto C.A."/>
            <person name="Deng M."/>
            <person name="Liu C."/>
            <person name="Widmer G."/>
            <person name="Tzipori S."/>
            <person name="Buck G.A."/>
            <person name="Xu P."/>
            <person name="Bankier A.T."/>
            <person name="Dear P.H."/>
            <person name="Konfortov B.A."/>
            <person name="Spriggs H.F."/>
            <person name="Iyer L."/>
            <person name="Anantharaman V."/>
            <person name="Aravind L."/>
            <person name="Kapur V."/>
        </authorList>
    </citation>
    <scope>NUCLEOTIDE SEQUENCE [LARGE SCALE GENOMIC DNA]</scope>
    <source>
        <strain evidence="5">Iowa II</strain>
    </source>
</reference>
<dbReference type="InterPro" id="IPR009060">
    <property type="entry name" value="UBA-like_sf"/>
</dbReference>
<feature type="non-terminal residue" evidence="4">
    <location>
        <position position="1"/>
    </location>
</feature>
<dbReference type="RefSeq" id="XP_625824.1">
    <property type="nucleotide sequence ID" value="XM_625824.1"/>
</dbReference>
<dbReference type="SMART" id="SM00213">
    <property type="entry name" value="UBQ"/>
    <property type="match status" value="1"/>
</dbReference>
<dbReference type="SMR" id="Q5CR28"/>
<dbReference type="InterPro" id="IPR019954">
    <property type="entry name" value="Ubiquitin_CS"/>
</dbReference>
<dbReference type="CDD" id="cd16106">
    <property type="entry name" value="Ubl_Dsk2p_like"/>
    <property type="match status" value="1"/>
</dbReference>
<dbReference type="Gene3D" id="3.10.20.90">
    <property type="entry name" value="Phosphatidylinositol 3-kinase Catalytic Subunit, Chain A, domain 1"/>
    <property type="match status" value="1"/>
</dbReference>
<evidence type="ECO:0000259" key="2">
    <source>
        <dbReference type="PROSITE" id="PS50030"/>
    </source>
</evidence>
<dbReference type="Pfam" id="PF00240">
    <property type="entry name" value="ubiquitin"/>
    <property type="match status" value="1"/>
</dbReference>
<dbReference type="SUPFAM" id="SSF54236">
    <property type="entry name" value="Ubiquitin-like"/>
    <property type="match status" value="1"/>
</dbReference>
<evidence type="ECO:0000259" key="3">
    <source>
        <dbReference type="PROSITE" id="PS50053"/>
    </source>
</evidence>
<comment type="caution">
    <text evidence="4">The sequence shown here is derived from an EMBL/GenBank/DDBJ whole genome shotgun (WGS) entry which is preliminary data.</text>
</comment>